<dbReference type="AlphaFoldDB" id="A0A2H3J547"/>
<dbReference type="Proteomes" id="UP000218811">
    <property type="component" value="Unassembled WGS sequence"/>
</dbReference>
<evidence type="ECO:0000313" key="3">
    <source>
        <dbReference type="Proteomes" id="UP000218811"/>
    </source>
</evidence>
<feature type="compositionally biased region" description="Basic and acidic residues" evidence="1">
    <location>
        <begin position="1"/>
        <end position="14"/>
    </location>
</feature>
<name>A0A2H3J547_WOLCO</name>
<evidence type="ECO:0000313" key="2">
    <source>
        <dbReference type="EMBL" id="PCH37372.1"/>
    </source>
</evidence>
<protein>
    <submittedName>
        <fullName evidence="2">Uncharacterized protein</fullName>
    </submittedName>
</protein>
<organism evidence="2 3">
    <name type="scientific">Wolfiporia cocos (strain MD-104)</name>
    <name type="common">Brown rot fungus</name>
    <dbReference type="NCBI Taxonomy" id="742152"/>
    <lineage>
        <taxon>Eukaryota</taxon>
        <taxon>Fungi</taxon>
        <taxon>Dikarya</taxon>
        <taxon>Basidiomycota</taxon>
        <taxon>Agaricomycotina</taxon>
        <taxon>Agaricomycetes</taxon>
        <taxon>Polyporales</taxon>
        <taxon>Phaeolaceae</taxon>
        <taxon>Wolfiporia</taxon>
    </lineage>
</organism>
<dbReference type="EMBL" id="KB467926">
    <property type="protein sequence ID" value="PCH37372.1"/>
    <property type="molecule type" value="Genomic_DNA"/>
</dbReference>
<gene>
    <name evidence="2" type="ORF">WOLCODRAFT_159541</name>
</gene>
<keyword evidence="3" id="KW-1185">Reference proteome</keyword>
<reference evidence="2 3" key="1">
    <citation type="journal article" date="2012" name="Science">
        <title>The Paleozoic origin of enzymatic lignin decomposition reconstructed from 31 fungal genomes.</title>
        <authorList>
            <person name="Floudas D."/>
            <person name="Binder M."/>
            <person name="Riley R."/>
            <person name="Barry K."/>
            <person name="Blanchette R.A."/>
            <person name="Henrissat B."/>
            <person name="Martinez A.T."/>
            <person name="Otillar R."/>
            <person name="Spatafora J.W."/>
            <person name="Yadav J.S."/>
            <person name="Aerts A."/>
            <person name="Benoit I."/>
            <person name="Boyd A."/>
            <person name="Carlson A."/>
            <person name="Copeland A."/>
            <person name="Coutinho P.M."/>
            <person name="de Vries R.P."/>
            <person name="Ferreira P."/>
            <person name="Findley K."/>
            <person name="Foster B."/>
            <person name="Gaskell J."/>
            <person name="Glotzer D."/>
            <person name="Gorecki P."/>
            <person name="Heitman J."/>
            <person name="Hesse C."/>
            <person name="Hori C."/>
            <person name="Igarashi K."/>
            <person name="Jurgens J.A."/>
            <person name="Kallen N."/>
            <person name="Kersten P."/>
            <person name="Kohler A."/>
            <person name="Kuees U."/>
            <person name="Kumar T.K.A."/>
            <person name="Kuo A."/>
            <person name="LaButti K."/>
            <person name="Larrondo L.F."/>
            <person name="Lindquist E."/>
            <person name="Ling A."/>
            <person name="Lombard V."/>
            <person name="Lucas S."/>
            <person name="Lundell T."/>
            <person name="Martin R."/>
            <person name="McLaughlin D.J."/>
            <person name="Morgenstern I."/>
            <person name="Morin E."/>
            <person name="Murat C."/>
            <person name="Nagy L.G."/>
            <person name="Nolan M."/>
            <person name="Ohm R.A."/>
            <person name="Patyshakuliyeva A."/>
            <person name="Rokas A."/>
            <person name="Ruiz-Duenas F.J."/>
            <person name="Sabat G."/>
            <person name="Salamov A."/>
            <person name="Samejima M."/>
            <person name="Schmutz J."/>
            <person name="Slot J.C."/>
            <person name="St John F."/>
            <person name="Stenlid J."/>
            <person name="Sun H."/>
            <person name="Sun S."/>
            <person name="Syed K."/>
            <person name="Tsang A."/>
            <person name="Wiebenga A."/>
            <person name="Young D."/>
            <person name="Pisabarro A."/>
            <person name="Eastwood D.C."/>
            <person name="Martin F."/>
            <person name="Cullen D."/>
            <person name="Grigoriev I.V."/>
            <person name="Hibbett D.S."/>
        </authorList>
    </citation>
    <scope>NUCLEOTIDE SEQUENCE [LARGE SCALE GENOMIC DNA]</scope>
    <source>
        <strain evidence="2 3">MD-104</strain>
    </source>
</reference>
<evidence type="ECO:0000256" key="1">
    <source>
        <dbReference type="SAM" id="MobiDB-lite"/>
    </source>
</evidence>
<feature type="region of interest" description="Disordered" evidence="1">
    <location>
        <begin position="1"/>
        <end position="25"/>
    </location>
</feature>
<sequence>MGEAQQLDRVKAQQEESSDGHSAGIGDRYASILVAALLRSMAQEVSLSEEDTPVRAPTQLN</sequence>
<accession>A0A2H3J547</accession>
<proteinExistence type="predicted"/>